<name>A0A139W9Q3_TRICA</name>
<dbReference type="PANTHER" id="PTHR37557:SF4">
    <property type="entry name" value="CCHC-TYPE DOMAIN-CONTAINING PROTEIN"/>
    <property type="match status" value="1"/>
</dbReference>
<dbReference type="InParanoid" id="A0A139W9Q3"/>
<reference evidence="4 5" key="1">
    <citation type="journal article" date="2008" name="Nature">
        <title>The genome of the model beetle and pest Tribolium castaneum.</title>
        <authorList>
            <consortium name="Tribolium Genome Sequencing Consortium"/>
            <person name="Richards S."/>
            <person name="Gibbs R.A."/>
            <person name="Weinstock G.M."/>
            <person name="Brown S.J."/>
            <person name="Denell R."/>
            <person name="Beeman R.W."/>
            <person name="Gibbs R."/>
            <person name="Beeman R.W."/>
            <person name="Brown S.J."/>
            <person name="Bucher G."/>
            <person name="Friedrich M."/>
            <person name="Grimmelikhuijzen C.J."/>
            <person name="Klingler M."/>
            <person name="Lorenzen M."/>
            <person name="Richards S."/>
            <person name="Roth S."/>
            <person name="Schroder R."/>
            <person name="Tautz D."/>
            <person name="Zdobnov E.M."/>
            <person name="Muzny D."/>
            <person name="Gibbs R.A."/>
            <person name="Weinstock G.M."/>
            <person name="Attaway T."/>
            <person name="Bell S."/>
            <person name="Buhay C.J."/>
            <person name="Chandrabose M.N."/>
            <person name="Chavez D."/>
            <person name="Clerk-Blankenburg K.P."/>
            <person name="Cree A."/>
            <person name="Dao M."/>
            <person name="Davis C."/>
            <person name="Chacko J."/>
            <person name="Dinh H."/>
            <person name="Dugan-Rocha S."/>
            <person name="Fowler G."/>
            <person name="Garner T.T."/>
            <person name="Garnes J."/>
            <person name="Gnirke A."/>
            <person name="Hawes A."/>
            <person name="Hernandez J."/>
            <person name="Hines S."/>
            <person name="Holder M."/>
            <person name="Hume J."/>
            <person name="Jhangiani S.N."/>
            <person name="Joshi V."/>
            <person name="Khan Z.M."/>
            <person name="Jackson L."/>
            <person name="Kovar C."/>
            <person name="Kowis A."/>
            <person name="Lee S."/>
            <person name="Lewis L.R."/>
            <person name="Margolis J."/>
            <person name="Morgan M."/>
            <person name="Nazareth L.V."/>
            <person name="Nguyen N."/>
            <person name="Okwuonu G."/>
            <person name="Parker D."/>
            <person name="Richards S."/>
            <person name="Ruiz S.J."/>
            <person name="Santibanez J."/>
            <person name="Savard J."/>
            <person name="Scherer S.E."/>
            <person name="Schneider B."/>
            <person name="Sodergren E."/>
            <person name="Tautz D."/>
            <person name="Vattahil S."/>
            <person name="Villasana D."/>
            <person name="White C.S."/>
            <person name="Wright R."/>
            <person name="Park Y."/>
            <person name="Beeman R.W."/>
            <person name="Lord J."/>
            <person name="Oppert B."/>
            <person name="Lorenzen M."/>
            <person name="Brown S."/>
            <person name="Wang L."/>
            <person name="Savard J."/>
            <person name="Tautz D."/>
            <person name="Richards S."/>
            <person name="Weinstock G."/>
            <person name="Gibbs R.A."/>
            <person name="Liu Y."/>
            <person name="Worley K."/>
            <person name="Weinstock G."/>
            <person name="Elsik C.G."/>
            <person name="Reese J.T."/>
            <person name="Elhaik E."/>
            <person name="Landan G."/>
            <person name="Graur D."/>
            <person name="Arensburger P."/>
            <person name="Atkinson P."/>
            <person name="Beeman R.W."/>
            <person name="Beidler J."/>
            <person name="Brown S.J."/>
            <person name="Demuth J.P."/>
            <person name="Drury D.W."/>
            <person name="Du Y.Z."/>
            <person name="Fujiwara H."/>
            <person name="Lorenzen M."/>
            <person name="Maselli V."/>
            <person name="Osanai M."/>
            <person name="Park Y."/>
            <person name="Robertson H.M."/>
            <person name="Tu Z."/>
            <person name="Wang J.J."/>
            <person name="Wang S."/>
            <person name="Richards S."/>
            <person name="Song H."/>
            <person name="Zhang L."/>
            <person name="Sodergren E."/>
            <person name="Werner D."/>
            <person name="Stanke M."/>
            <person name="Morgenstern B."/>
            <person name="Solovyev V."/>
            <person name="Kosarev P."/>
            <person name="Brown G."/>
            <person name="Chen H.C."/>
            <person name="Ermolaeva O."/>
            <person name="Hlavina W."/>
            <person name="Kapustin Y."/>
            <person name="Kiryutin B."/>
            <person name="Kitts P."/>
            <person name="Maglott D."/>
            <person name="Pruitt K."/>
            <person name="Sapojnikov V."/>
            <person name="Souvorov A."/>
            <person name="Mackey A.J."/>
            <person name="Waterhouse R.M."/>
            <person name="Wyder S."/>
            <person name="Zdobnov E.M."/>
            <person name="Zdobnov E.M."/>
            <person name="Wyder S."/>
            <person name="Kriventseva E.V."/>
            <person name="Kadowaki T."/>
            <person name="Bork P."/>
            <person name="Aranda M."/>
            <person name="Bao R."/>
            <person name="Beermann A."/>
            <person name="Berns N."/>
            <person name="Bolognesi R."/>
            <person name="Bonneton F."/>
            <person name="Bopp D."/>
            <person name="Brown S.J."/>
            <person name="Bucher G."/>
            <person name="Butts T."/>
            <person name="Chaumot A."/>
            <person name="Denell R.E."/>
            <person name="Ferrier D.E."/>
            <person name="Friedrich M."/>
            <person name="Gordon C.M."/>
            <person name="Jindra M."/>
            <person name="Klingler M."/>
            <person name="Lan Q."/>
            <person name="Lattorff H.M."/>
            <person name="Laudet V."/>
            <person name="von Levetsow C."/>
            <person name="Liu Z."/>
            <person name="Lutz R."/>
            <person name="Lynch J.A."/>
            <person name="da Fonseca R.N."/>
            <person name="Posnien N."/>
            <person name="Reuter R."/>
            <person name="Roth S."/>
            <person name="Savard J."/>
            <person name="Schinko J.B."/>
            <person name="Schmitt C."/>
            <person name="Schoppmeier M."/>
            <person name="Schroder R."/>
            <person name="Shippy T.D."/>
            <person name="Simonnet F."/>
            <person name="Marques-Souza H."/>
            <person name="Tautz D."/>
            <person name="Tomoyasu Y."/>
            <person name="Trauner J."/>
            <person name="Van der Zee M."/>
            <person name="Vervoort M."/>
            <person name="Wittkopp N."/>
            <person name="Wimmer E.A."/>
            <person name="Yang X."/>
            <person name="Jones A.K."/>
            <person name="Sattelle D.B."/>
            <person name="Ebert P.R."/>
            <person name="Nelson D."/>
            <person name="Scott J.G."/>
            <person name="Beeman R.W."/>
            <person name="Muthukrishnan S."/>
            <person name="Kramer K.J."/>
            <person name="Arakane Y."/>
            <person name="Beeman R.W."/>
            <person name="Zhu Q."/>
            <person name="Hogenkamp D."/>
            <person name="Dixit R."/>
            <person name="Oppert B."/>
            <person name="Jiang H."/>
            <person name="Zou Z."/>
            <person name="Marshall J."/>
            <person name="Elpidina E."/>
            <person name="Vinokurov K."/>
            <person name="Oppert C."/>
            <person name="Zou Z."/>
            <person name="Evans J."/>
            <person name="Lu Z."/>
            <person name="Zhao P."/>
            <person name="Sumathipala N."/>
            <person name="Altincicek B."/>
            <person name="Vilcinskas A."/>
            <person name="Williams M."/>
            <person name="Hultmark D."/>
            <person name="Hetru C."/>
            <person name="Jiang H."/>
            <person name="Grimmelikhuijzen C.J."/>
            <person name="Hauser F."/>
            <person name="Cazzamali G."/>
            <person name="Williamson M."/>
            <person name="Park Y."/>
            <person name="Li B."/>
            <person name="Tanaka Y."/>
            <person name="Predel R."/>
            <person name="Neupert S."/>
            <person name="Schachtner J."/>
            <person name="Verleyen P."/>
            <person name="Raible F."/>
            <person name="Bork P."/>
            <person name="Friedrich M."/>
            <person name="Walden K.K."/>
            <person name="Robertson H.M."/>
            <person name="Angeli S."/>
            <person name="Foret S."/>
            <person name="Bucher G."/>
            <person name="Schuetz S."/>
            <person name="Maleszka R."/>
            <person name="Wimmer E.A."/>
            <person name="Beeman R.W."/>
            <person name="Lorenzen M."/>
            <person name="Tomoyasu Y."/>
            <person name="Miller S.C."/>
            <person name="Grossmann D."/>
            <person name="Bucher G."/>
        </authorList>
    </citation>
    <scope>NUCLEOTIDE SEQUENCE [LARGE SCALE GENOMIC DNA]</scope>
    <source>
        <strain evidence="4 5">Georgia GA2</strain>
    </source>
</reference>
<keyword evidence="1" id="KW-0175">Coiled coil</keyword>
<proteinExistence type="predicted"/>
<sequence length="1049" mass="117123">MDERSGRSVVRTGSSYKIHNTPIPNVDALDAFKYLSVSVSPTSPSGLTTSDEPLSNRTKNAYSSGNMVLREADRLITRHLKTYYHLNVHTPDSLIHASVSDGGLGIMELRKAIPRIFLGRLVKLLNKNKDSVLSLVLHSNRVRTLMGKLSTMAGEVPESTFWRNQIASGPLSKGLEQAAEDTASRLWISEKPSGWSGRDHVRAVQLRTGNLPTKAIPSVSVGQRRCRHGCACDESISHVLQMCPLTHADRIRRHDEVVKKVARHSPYAVGRWKSSHTFAVGGAIVIADVQVSWDSKSLTVPYERKRAKYDVPQFHQAAQHAWPDSSGRATSLRKFGCQVGVVDPCYLYEVSMGKSTQPPTLKGLKRVAVVETSFGRRVGFSDARAKPQQGKVVGACHPYTFIGMACDTSNGASDLEEHGSLPPRTRPGTNGLDNPIGPTGADHAMDMDSEDEAGAHGPPADNAHLTSGEPIEIILMLPFQSRSCGICLNAGKGRKEQHYAMRPIVSEEENLSYHRNIEMTFTEGPCKKQKTDAEPSQVGWKFSTAKIEKCIKVLKGKVKDIPYEIATEPENFLNLMKETCNEVLGPKKDLNSRKPVNWWTEDISILRKECQRKKRTSTRLNKNNKKSEKEKEEACLEYKKARKELYKAIRKSKAEQWKLTCNELENDIWANAYKIVRKKIKANVSGQLSDAAKLEIAKDLFPPGRALEETFIQVEEEEIELFTRDELNIASKKIKRKKAPGPDGFSSELVKNITEQLPQVFLSRWYGLWKTPSYKDLHTVVKQGTAEVTLSLQRGVKQGDPLSPFLFNAVFEPLLLQLENHPGYKVGGELASVSCMAFVDDIFLLAANVPQACILLRVTEDYLEGLGMRISAPKCTSFEIRPTKDSWYVAYPGLTLIKGERIPVAAVDAVFSYLGVEIFPWAGITSEGIERDWCGTLHRVQRLASKPYQKLKLISRYLVPHFPYTLVAGLRFRDSQDRIMQALWLASGMSSRLNTLAKATRVQPWPPNNIKDLDRHKVAKKKEELAKWASLTSQGKSVKFFASRTANAD</sequence>
<dbReference type="InterPro" id="IPR000477">
    <property type="entry name" value="RT_dom"/>
</dbReference>
<evidence type="ECO:0000313" key="5">
    <source>
        <dbReference type="Proteomes" id="UP000007266"/>
    </source>
</evidence>
<evidence type="ECO:0000313" key="4">
    <source>
        <dbReference type="EMBL" id="KYB24639.1"/>
    </source>
</evidence>
<evidence type="ECO:0000256" key="1">
    <source>
        <dbReference type="SAM" id="Coils"/>
    </source>
</evidence>
<feature type="domain" description="Reverse transcriptase" evidence="3">
    <location>
        <begin position="587"/>
        <end position="918"/>
    </location>
</feature>
<evidence type="ECO:0000259" key="3">
    <source>
        <dbReference type="PROSITE" id="PS50878"/>
    </source>
</evidence>
<protein>
    <recommendedName>
        <fullName evidence="3">Reverse transcriptase domain-containing protein</fullName>
    </recommendedName>
</protein>
<dbReference type="Proteomes" id="UP000007266">
    <property type="component" value="Unassembled WGS sequence"/>
</dbReference>
<keyword evidence="5" id="KW-1185">Reference proteome</keyword>
<accession>A0A139W9Q3</accession>
<gene>
    <name evidence="4" type="primary">AUGUSTUS-3.0.2_34965</name>
    <name evidence="4" type="ORF">TcasGA2_TC034965</name>
</gene>
<organism evidence="4 5">
    <name type="scientific">Tribolium castaneum</name>
    <name type="common">Red flour beetle</name>
    <dbReference type="NCBI Taxonomy" id="7070"/>
    <lineage>
        <taxon>Eukaryota</taxon>
        <taxon>Metazoa</taxon>
        <taxon>Ecdysozoa</taxon>
        <taxon>Arthropoda</taxon>
        <taxon>Hexapoda</taxon>
        <taxon>Insecta</taxon>
        <taxon>Pterygota</taxon>
        <taxon>Neoptera</taxon>
        <taxon>Endopterygota</taxon>
        <taxon>Coleoptera</taxon>
        <taxon>Polyphaga</taxon>
        <taxon>Cucujiformia</taxon>
        <taxon>Tenebrionidae</taxon>
        <taxon>Tenebrionidae incertae sedis</taxon>
        <taxon>Tribolium</taxon>
    </lineage>
</organism>
<dbReference type="PANTHER" id="PTHR37557">
    <property type="entry name" value="115 KDA PROTEIN IN TYPE-1 RETROTRANSPOSABLE ELEMENT R1DM-LIKE PROTEIN-RELATED-RELATED"/>
    <property type="match status" value="1"/>
</dbReference>
<dbReference type="EMBL" id="KQ972128">
    <property type="protein sequence ID" value="KYB24639.1"/>
    <property type="molecule type" value="Genomic_DNA"/>
</dbReference>
<feature type="region of interest" description="Disordered" evidence="2">
    <location>
        <begin position="413"/>
        <end position="465"/>
    </location>
</feature>
<dbReference type="AlphaFoldDB" id="A0A139W9Q3"/>
<dbReference type="PROSITE" id="PS50878">
    <property type="entry name" value="RT_POL"/>
    <property type="match status" value="1"/>
</dbReference>
<reference evidence="4 5" key="2">
    <citation type="journal article" date="2010" name="Nucleic Acids Res.">
        <title>BeetleBase in 2010: revisions to provide comprehensive genomic information for Tribolium castaneum.</title>
        <authorList>
            <person name="Kim H.S."/>
            <person name="Murphy T."/>
            <person name="Xia J."/>
            <person name="Caragea D."/>
            <person name="Park Y."/>
            <person name="Beeman R.W."/>
            <person name="Lorenzen M.D."/>
            <person name="Butcher S."/>
            <person name="Manak J.R."/>
            <person name="Brown S.J."/>
        </authorList>
    </citation>
    <scope>NUCLEOTIDE SEQUENCE [LARGE SCALE GENOMIC DNA]</scope>
    <source>
        <strain evidence="4 5">Georgia GA2</strain>
    </source>
</reference>
<evidence type="ECO:0000256" key="2">
    <source>
        <dbReference type="SAM" id="MobiDB-lite"/>
    </source>
</evidence>
<dbReference type="Pfam" id="PF00078">
    <property type="entry name" value="RVT_1"/>
    <property type="match status" value="1"/>
</dbReference>
<feature type="coiled-coil region" evidence="1">
    <location>
        <begin position="610"/>
        <end position="644"/>
    </location>
</feature>